<accession>A0ABD3N8L0</accession>
<comment type="subcellular location">
    <subcellularLocation>
        <location evidence="1">Secreted</location>
    </subcellularLocation>
</comment>
<sequence length="1721" mass="183878">MNHHEPASGSSSSPLPPILPQHRLLLTILTLTSLTPNYITALPLSNVLSGGYLTSPSSRNYLAYTSSPILPSSSLGLDVLPEIEPTPHSLKSSQYYIGGTCGAADGVRNYDTPLSRLHTILPLNIQQVYSEGEELEVSISLYGLDSGGHFEFHVCPLSYPERPTEDCFKRYPLEFVQDVYYGGVKDEMFPERVYLPLVGAFDGSNNNGSVTNSVGGNGGGGMKVVVDTRENPAGQEMMEFRYVLKLPRDPELITPLNGQEEALTTQNGGDTIVGGVTMVANSQGLSQDNGQSYADQFTQGGGKRNRFVLRRRRAQSVSTPITGQRNTNLNGPMTNLTSSTGQQQWYATQVDNGYTISSVPTVPISSIVTDGNGTTTITTLEGVTVLTGGAKVPASATTTWGDAAIYGDGIDLSVIRPPPPTIPETSTTTTSSTAGSTTSSKENDIPVNDIVPQSNLPQQEVPQTVAASLPPNTTNQPNNSSKYVLLRWHYQTSLDCYPQGYDSYPWPEQWGNWSAPWAGQCDDSASTQDHYWNCAEIQIVSSTYPSPTSSPVVSSTNNMVTNSQPTTKNDPPQAMPDMILVGKNELAFLNVLANDTDPNGDTLHLVEVEEAMHGIVALMEGKEELIYAPEKDFEGYDSFEYTVCDSYGQCDTAKIDVLVGSNSDLIFAKDDRAETTGSEPVVVDVTANDVLQRAGQSNVQSADPLIVTEVSGTKRGTCEVTSDNQVRYQASDAFLASTDDQALDRCKYIVCLGDDTDVCDEGWLSIKIFPVEADASAEEPAVESLEDVSVEIAPQDQEEEEETEDQEQDSQDQEEEDEELEIAPADSLHNDMTGGSMEAVLSNIGSGGSGDVVALDDSAVTDSHDDPFTIDVLKNDEYVGSPYIKDVTNATSGKCTLTDDNQVLYTPTPGFIGYDRCQYTVCVADDVCDEGRIKIQVMILPQDTSFSSNIVTYTDKATVETGKPLVIDVAENDAALGSSQLLVVTNASPALHGGCTVTNDNKVEYTSNAGFTGWDRCQYTVCIGKTCNVGQIGVKVLPEGSSPVGDISPGELQANAGEAFSLSMAKPDAVTVEAGKTTYLDVLANDIKAGDDELSIESVTHPNFGIAQIVFGRVEYTPVEGFVGLDSLEYTVCDEAGNCDSATIMLTVISEASSSNQDDTSAVHVNDSSNQEVFAEDDEATVQSSQAVTVDVTANDHTTSDEPLELSSVGDTLHGSCVLTSDNQIEYSAPDNFVGLDRCTYSVCSGGICEKGRLEITVTEPVAEASDEENDTTPAGGITISTPIDTDVDEISPIGGISIIAPDNVEEEIETSEPLDENEQSSFGSITIKSQSVSIDNTRMHADDDSVLTLKDVAVLVDVTSNDFMEGTDEFTIAHAGGSQHGTCVIEGNQVRYSPNEGFIGQDRCGYIACGGSDSKCDEGIIKIKVVSESTLLNHDKSSALSPATSTDRSSSVQLCSQAAVHHKIRRLRGRTSTAIRRLETGSHSTCVGASLVTTDVTPTQTITYTSTYHAKSSESISPQTRSFDVKSKIRSASKQPVERSYVDTEIALPALADATIIPGFPDQNFGSAQSMLVSSASSKSGRHDAFLKFDTSTVDASVCSDGIVGATLTLYSLTSSAQGGTFQTIPNAMAWSEGDVTWNNAPTSNGIVLDSLGRVQAKTFYDVDVSSALRLGKSLSIHILPDPSADISAQYATKDHTDPSLHPMLRISCISFFDGPESDQ</sequence>
<feature type="region of interest" description="Disordered" evidence="4">
    <location>
        <begin position="1263"/>
        <end position="1287"/>
    </location>
</feature>
<dbReference type="InterPro" id="IPR055372">
    <property type="entry name" value="CBM96"/>
</dbReference>
<evidence type="ECO:0000256" key="4">
    <source>
        <dbReference type="SAM" id="MobiDB-lite"/>
    </source>
</evidence>
<keyword evidence="3" id="KW-0732">Signal</keyword>
<feature type="region of interest" description="Disordered" evidence="4">
    <location>
        <begin position="794"/>
        <end position="843"/>
    </location>
</feature>
<keyword evidence="7" id="KW-1185">Reference proteome</keyword>
<dbReference type="NCBIfam" id="NF012211">
    <property type="entry name" value="tand_rpt_95"/>
    <property type="match status" value="2"/>
</dbReference>
<evidence type="ECO:0000256" key="2">
    <source>
        <dbReference type="ARBA" id="ARBA00022525"/>
    </source>
</evidence>
<protein>
    <recommendedName>
        <fullName evidence="5">Carbohydrate-binding module family 96 domain-containing protein</fullName>
    </recommendedName>
</protein>
<organism evidence="6 7">
    <name type="scientific">Cyclotella atomus</name>
    <dbReference type="NCBI Taxonomy" id="382360"/>
    <lineage>
        <taxon>Eukaryota</taxon>
        <taxon>Sar</taxon>
        <taxon>Stramenopiles</taxon>
        <taxon>Ochrophyta</taxon>
        <taxon>Bacillariophyta</taxon>
        <taxon>Coscinodiscophyceae</taxon>
        <taxon>Thalassiosirophycidae</taxon>
        <taxon>Stephanodiscales</taxon>
        <taxon>Stephanodiscaceae</taxon>
        <taxon>Cyclotella</taxon>
    </lineage>
</organism>
<feature type="compositionally biased region" description="Acidic residues" evidence="4">
    <location>
        <begin position="796"/>
        <end position="821"/>
    </location>
</feature>
<feature type="domain" description="Carbohydrate-binding module family 96" evidence="5">
    <location>
        <begin position="1549"/>
        <end position="1699"/>
    </location>
</feature>
<dbReference type="GO" id="GO:0005576">
    <property type="term" value="C:extracellular region"/>
    <property type="evidence" value="ECO:0007669"/>
    <property type="project" value="UniProtKB-SubCell"/>
</dbReference>
<evidence type="ECO:0000256" key="3">
    <source>
        <dbReference type="ARBA" id="ARBA00022729"/>
    </source>
</evidence>
<name>A0ABD3N8L0_9STRA</name>
<dbReference type="NCBIfam" id="NF033679">
    <property type="entry name" value="DNRLRE_dom"/>
    <property type="match status" value="1"/>
</dbReference>
<proteinExistence type="predicted"/>
<feature type="compositionally biased region" description="Low complexity" evidence="4">
    <location>
        <begin position="545"/>
        <end position="563"/>
    </location>
</feature>
<dbReference type="EMBL" id="JALLPJ020001267">
    <property type="protein sequence ID" value="KAL3772429.1"/>
    <property type="molecule type" value="Genomic_DNA"/>
</dbReference>
<dbReference type="Proteomes" id="UP001530400">
    <property type="component" value="Unassembled WGS sequence"/>
</dbReference>
<evidence type="ECO:0000256" key="1">
    <source>
        <dbReference type="ARBA" id="ARBA00004613"/>
    </source>
</evidence>
<evidence type="ECO:0000259" key="5">
    <source>
        <dbReference type="Pfam" id="PF24517"/>
    </source>
</evidence>
<dbReference type="Pfam" id="PF17963">
    <property type="entry name" value="Big_9"/>
    <property type="match status" value="6"/>
</dbReference>
<feature type="region of interest" description="Disordered" evidence="4">
    <location>
        <begin position="545"/>
        <end position="573"/>
    </location>
</feature>
<evidence type="ECO:0000313" key="7">
    <source>
        <dbReference type="Proteomes" id="UP001530400"/>
    </source>
</evidence>
<feature type="compositionally biased region" description="Low complexity" evidence="4">
    <location>
        <begin position="423"/>
        <end position="440"/>
    </location>
</feature>
<evidence type="ECO:0000313" key="6">
    <source>
        <dbReference type="EMBL" id="KAL3772429.1"/>
    </source>
</evidence>
<gene>
    <name evidence="6" type="ORF">ACHAWO_004355</name>
</gene>
<dbReference type="Gene3D" id="2.60.40.3440">
    <property type="match status" value="3"/>
</dbReference>
<feature type="region of interest" description="Disordered" evidence="4">
    <location>
        <begin position="411"/>
        <end position="456"/>
    </location>
</feature>
<reference evidence="6 7" key="1">
    <citation type="submission" date="2024-10" db="EMBL/GenBank/DDBJ databases">
        <title>Updated reference genomes for cyclostephanoid diatoms.</title>
        <authorList>
            <person name="Roberts W.R."/>
            <person name="Alverson A.J."/>
        </authorList>
    </citation>
    <scope>NUCLEOTIDE SEQUENCE [LARGE SCALE GENOMIC DNA]</scope>
    <source>
        <strain evidence="6 7">AJA010-31</strain>
    </source>
</reference>
<comment type="caution">
    <text evidence="6">The sequence shown here is derived from an EMBL/GenBank/DDBJ whole genome shotgun (WGS) entry which is preliminary data.</text>
</comment>
<keyword evidence="2" id="KW-0964">Secreted</keyword>
<dbReference type="Pfam" id="PF24517">
    <property type="entry name" value="CBM96"/>
    <property type="match status" value="1"/>
</dbReference>
<dbReference type="Gene3D" id="2.60.40.2810">
    <property type="match status" value="1"/>
</dbReference>